<accession>A0A382UG73</accession>
<name>A0A382UG73_9ZZZZ</name>
<organism evidence="1">
    <name type="scientific">marine metagenome</name>
    <dbReference type="NCBI Taxonomy" id="408172"/>
    <lineage>
        <taxon>unclassified sequences</taxon>
        <taxon>metagenomes</taxon>
        <taxon>ecological metagenomes</taxon>
    </lineage>
</organism>
<reference evidence="1" key="1">
    <citation type="submission" date="2018-05" db="EMBL/GenBank/DDBJ databases">
        <authorList>
            <person name="Lanie J.A."/>
            <person name="Ng W.-L."/>
            <person name="Kazmierczak K.M."/>
            <person name="Andrzejewski T.M."/>
            <person name="Davidsen T.M."/>
            <person name="Wayne K.J."/>
            <person name="Tettelin H."/>
            <person name="Glass J.I."/>
            <person name="Rusch D."/>
            <person name="Podicherti R."/>
            <person name="Tsui H.-C.T."/>
            <person name="Winkler M.E."/>
        </authorList>
    </citation>
    <scope>NUCLEOTIDE SEQUENCE</scope>
</reference>
<gene>
    <name evidence="1" type="ORF">METZ01_LOCUS386120</name>
</gene>
<sequence>MINHTYASSLRSAPASARPAIAYILLFALLVLFPASGRLQALTISEVMYH</sequence>
<dbReference type="EMBL" id="UINC01144013">
    <property type="protein sequence ID" value="SVD33266.1"/>
    <property type="molecule type" value="Genomic_DNA"/>
</dbReference>
<feature type="non-terminal residue" evidence="1">
    <location>
        <position position="50"/>
    </location>
</feature>
<protein>
    <submittedName>
        <fullName evidence="1">Uncharacterized protein</fullName>
    </submittedName>
</protein>
<dbReference type="AlphaFoldDB" id="A0A382UG73"/>
<evidence type="ECO:0000313" key="1">
    <source>
        <dbReference type="EMBL" id="SVD33266.1"/>
    </source>
</evidence>
<proteinExistence type="predicted"/>